<sequence>MAGTPLLACGAIPAEPTWVGTPERSDCQPVPVRWKISMVAFEPPVLTTETTCVALPTALANQGAPAAALIGESTTEATITHAAAHSDVSSRCMHSIVGPARPEGQVKL</sequence>
<dbReference type="Proteomes" id="UP000327362">
    <property type="component" value="Chromosome"/>
</dbReference>
<evidence type="ECO:0000313" key="2">
    <source>
        <dbReference type="Proteomes" id="UP000327362"/>
    </source>
</evidence>
<reference evidence="1 2" key="1">
    <citation type="submission" date="2019-09" db="EMBL/GenBank/DDBJ databases">
        <title>Complete genome sequence of Mycobacterium avium subsp. hominissuis strain JP-H-1.</title>
        <authorList>
            <person name="Kinoshita Y."/>
            <person name="Niwa H."/>
            <person name="Uchida-Fujii E."/>
            <person name="Nukada T."/>
        </authorList>
    </citation>
    <scope>NUCLEOTIDE SEQUENCE [LARGE SCALE GENOMIC DNA]</scope>
    <source>
        <strain evidence="1 2">JP-H-1</strain>
    </source>
</reference>
<dbReference type="AlphaFoldDB" id="A0AAI8X4X7"/>
<gene>
    <name evidence="1" type="ORF">JPH1_48450</name>
</gene>
<protein>
    <submittedName>
        <fullName evidence="1">Uncharacterized protein</fullName>
    </submittedName>
</protein>
<proteinExistence type="predicted"/>
<name>A0AAI8X4X7_MYCAV</name>
<accession>A0AAI8X4X7</accession>
<evidence type="ECO:0000313" key="1">
    <source>
        <dbReference type="EMBL" id="BBN50370.1"/>
    </source>
</evidence>
<organism evidence="1 2">
    <name type="scientific">Mycobacterium avium subsp. hominissuis</name>
    <dbReference type="NCBI Taxonomy" id="439334"/>
    <lineage>
        <taxon>Bacteria</taxon>
        <taxon>Bacillati</taxon>
        <taxon>Actinomycetota</taxon>
        <taxon>Actinomycetes</taxon>
        <taxon>Mycobacteriales</taxon>
        <taxon>Mycobacteriaceae</taxon>
        <taxon>Mycobacterium</taxon>
        <taxon>Mycobacterium avium complex (MAC)</taxon>
    </lineage>
</organism>
<dbReference type="EMBL" id="AP020326">
    <property type="protein sequence ID" value="BBN50370.1"/>
    <property type="molecule type" value="Genomic_DNA"/>
</dbReference>